<keyword evidence="2" id="KW-1185">Reference proteome</keyword>
<dbReference type="Proteomes" id="UP000321234">
    <property type="component" value="Unassembled WGS sequence"/>
</dbReference>
<accession>A0A5C8ZI06</accession>
<gene>
    <name evidence="1" type="ORF">FMM08_08765</name>
</gene>
<evidence type="ECO:0000313" key="1">
    <source>
        <dbReference type="EMBL" id="TXR56808.1"/>
    </source>
</evidence>
<comment type="caution">
    <text evidence="1">The sequence shown here is derived from an EMBL/GenBank/DDBJ whole genome shotgun (WGS) entry which is preliminary data.</text>
</comment>
<dbReference type="RefSeq" id="WP_147925937.1">
    <property type="nucleotide sequence ID" value="NZ_VKAC01000004.1"/>
</dbReference>
<reference evidence="1 2" key="1">
    <citation type="submission" date="2019-07" db="EMBL/GenBank/DDBJ databases">
        <title>Quadrisphaera sp. strain DD2A genome sequencing and assembly.</title>
        <authorList>
            <person name="Kim I."/>
        </authorList>
    </citation>
    <scope>NUCLEOTIDE SEQUENCE [LARGE SCALE GENOMIC DNA]</scope>
    <source>
        <strain evidence="1 2">DD2A</strain>
    </source>
</reference>
<proteinExistence type="predicted"/>
<sequence length="175" mass="17994">MRATTTSLTRSTVAPGVVLVPGTLADVTTAARLLQPLAPAGTGAREREALLRLALAHAALSSGALWLALDPSTQEAASAVALLPPPTHPDVAATVWMAHLQLELAPPPGRDAPEAHLLLPPRRATAARDLVHAALAGADGLEVVAPVPSHPVVAAVLRARGFRPDRPQGLLRRAG</sequence>
<name>A0A5C8ZI06_9ACTN</name>
<protein>
    <submittedName>
        <fullName evidence="1">Uncharacterized protein</fullName>
    </submittedName>
</protein>
<dbReference type="AlphaFoldDB" id="A0A5C8ZI06"/>
<dbReference type="EMBL" id="VKAC01000004">
    <property type="protein sequence ID" value="TXR56808.1"/>
    <property type="molecule type" value="Genomic_DNA"/>
</dbReference>
<organism evidence="1 2">
    <name type="scientific">Quadrisphaera setariae</name>
    <dbReference type="NCBI Taxonomy" id="2593304"/>
    <lineage>
        <taxon>Bacteria</taxon>
        <taxon>Bacillati</taxon>
        <taxon>Actinomycetota</taxon>
        <taxon>Actinomycetes</taxon>
        <taxon>Kineosporiales</taxon>
        <taxon>Kineosporiaceae</taxon>
        <taxon>Quadrisphaera</taxon>
    </lineage>
</organism>
<evidence type="ECO:0000313" key="2">
    <source>
        <dbReference type="Proteomes" id="UP000321234"/>
    </source>
</evidence>